<dbReference type="AlphaFoldDB" id="A0A8S9RAG7"/>
<dbReference type="InterPro" id="IPR027902">
    <property type="entry name" value="DUF4487"/>
</dbReference>
<dbReference type="PANTHER" id="PTHR36702">
    <property type="entry name" value="HOLLIDAY JUNCTION RESOLVASE"/>
    <property type="match status" value="1"/>
</dbReference>
<evidence type="ECO:0000313" key="2">
    <source>
        <dbReference type="Proteomes" id="UP000712600"/>
    </source>
</evidence>
<dbReference type="Proteomes" id="UP000712600">
    <property type="component" value="Unassembled WGS sequence"/>
</dbReference>
<name>A0A8S9RAG7_BRACR</name>
<protein>
    <submittedName>
        <fullName evidence="1">Uncharacterized protein</fullName>
    </submittedName>
</protein>
<organism evidence="1 2">
    <name type="scientific">Brassica cretica</name>
    <name type="common">Mustard</name>
    <dbReference type="NCBI Taxonomy" id="69181"/>
    <lineage>
        <taxon>Eukaryota</taxon>
        <taxon>Viridiplantae</taxon>
        <taxon>Streptophyta</taxon>
        <taxon>Embryophyta</taxon>
        <taxon>Tracheophyta</taxon>
        <taxon>Spermatophyta</taxon>
        <taxon>Magnoliopsida</taxon>
        <taxon>eudicotyledons</taxon>
        <taxon>Gunneridae</taxon>
        <taxon>Pentapetalae</taxon>
        <taxon>rosids</taxon>
        <taxon>malvids</taxon>
        <taxon>Brassicales</taxon>
        <taxon>Brassicaceae</taxon>
        <taxon>Brassiceae</taxon>
        <taxon>Brassica</taxon>
    </lineage>
</organism>
<sequence>MEKNNAMMILEEIKSSDLIENRVQLLTQLAQLDTQGDSDVPSFLQSLTALWEDVTCLDVSQCLLNKAILHVASKYLALDRSDCSQYFLAFGIKVSPWCGKHLYMSVMSMEESQEEEHSNIFFQLLLDYLRFSASSFTAIGKICFVSDEASAVKFVSEQLNLTKEVILNAKKVESFSSEILKAVQGVIDSIVRLCKEFSPTVNQCVNEMKINGNVGIARMEEGNSVCNLVSIITMGIKSMSELGMLAARDGGNLVTILNTSWKGVITLLQIDKHTLASKVDVGEIILKLISLIKESLRFAAEAWSCSAKENISATEARRVFLPVKFYLINAVKVAALFPSQASMVFKEISLCILMISANQAWLG</sequence>
<comment type="caution">
    <text evidence="1">The sequence shown here is derived from an EMBL/GenBank/DDBJ whole genome shotgun (WGS) entry which is preliminary data.</text>
</comment>
<dbReference type="PANTHER" id="PTHR36702:SF1">
    <property type="entry name" value="HOLLIDAY JUNCTION RESOLVASE"/>
    <property type="match status" value="1"/>
</dbReference>
<proteinExistence type="predicted"/>
<accession>A0A8S9RAG7</accession>
<dbReference type="Pfam" id="PF14868">
    <property type="entry name" value="DUF4487"/>
    <property type="match status" value="1"/>
</dbReference>
<evidence type="ECO:0000313" key="1">
    <source>
        <dbReference type="EMBL" id="KAF3569732.1"/>
    </source>
</evidence>
<reference evidence="1" key="1">
    <citation type="submission" date="2019-12" db="EMBL/GenBank/DDBJ databases">
        <title>Genome sequencing and annotation of Brassica cretica.</title>
        <authorList>
            <person name="Studholme D.J."/>
            <person name="Sarris P."/>
        </authorList>
    </citation>
    <scope>NUCLEOTIDE SEQUENCE</scope>
    <source>
        <strain evidence="1">PFS-109/04</strain>
        <tissue evidence="1">Leaf</tissue>
    </source>
</reference>
<gene>
    <name evidence="1" type="ORF">F2Q69_00058174</name>
</gene>
<dbReference type="EMBL" id="QGKX02000095">
    <property type="protein sequence ID" value="KAF3569732.1"/>
    <property type="molecule type" value="Genomic_DNA"/>
</dbReference>